<dbReference type="PROSITE" id="PS00099">
    <property type="entry name" value="THIOLASE_3"/>
    <property type="match status" value="1"/>
</dbReference>
<sequence>MLREIQIGVRRLAGGKRNGKLSGYQPAELGAAVCDALVERQRLAGQEVEDVIFGCVSQVGAQSANLGRNVVLSSRLLPESVPGTTVDRQCGSSQQAIHFAAQAVMSGVHDCCIAGGAEAMSLVPIGASVIDGVKAGHGLPMTEAIGEKYQEKLKAFEEFQMSSSAFSQFGGAELLAKKHGITREDTDKFAAISQQRALASTQAGKFKGEIVPVPVKRKEGQSEGMHTEDEGIRPGVTQESVAKLKAMFPNGVLTPASSSQICDGAAAVLICNERGLQKLGLKPMARIHAMALAASDPVVMLEAPIPASQKALEKANLKISDMDIYEVNEAFASVPLAWRKALNADFEKLNVNGGAMALGHPLGGTGAKLMTTLLHELRRRKGRFGLLAICEGGGTANATIARHPRLFLVCEVFSLAGKSLKQVESGRSETTAADGKSQDALSEEKDSDAPCTGSDSGSSQVRGLGIRDLVPILCLAAKQDSEPELTRVLWKFQACLGSLSRCSNNDLASSLWAVSSVSSGACSAMALQIAEELLSCALARMPQLQPQHVVSTAARCCRRRWARLAARCAARLQRRRVLRQLWPPALAKALWAATRCPEGAADFARNAAEVFRPRIHSFDASEVSLSLWSLAKIFTKLPPAVLDFAYAALALAKTQVREFSAEALADIAFAVHSMKLSGEDGQAFVTSVAIFGEDHLHLFSPQGVTSLCNAVTLLDGHLKQLFLEKVAVHAEEQCYGWQELAQVLSAIGHAGTSSPKLLDFAEDITLRSAACSVEIPTQTLLSIGFAVAKIGVKPQSAGKLAAAAGTALRQRGRLMLFGIDRRQWMKLRSYARTG</sequence>
<protein>
    <submittedName>
        <fullName evidence="7">Uncharacterized protein</fullName>
    </submittedName>
</protein>
<dbReference type="PROSITE" id="PS00737">
    <property type="entry name" value="THIOLASE_2"/>
    <property type="match status" value="1"/>
</dbReference>
<dbReference type="Proteomes" id="UP001178507">
    <property type="component" value="Unassembled WGS sequence"/>
</dbReference>
<dbReference type="EMBL" id="CAUJNA010003340">
    <property type="protein sequence ID" value="CAJ1399555.1"/>
    <property type="molecule type" value="Genomic_DNA"/>
</dbReference>
<dbReference type="SUPFAM" id="SSF53901">
    <property type="entry name" value="Thiolase-like"/>
    <property type="match status" value="2"/>
</dbReference>
<proteinExistence type="inferred from homology"/>
<dbReference type="InterPro" id="IPR020613">
    <property type="entry name" value="Thiolase_CS"/>
</dbReference>
<evidence type="ECO:0000256" key="2">
    <source>
        <dbReference type="ARBA" id="ARBA00022679"/>
    </source>
</evidence>
<dbReference type="InterPro" id="IPR002155">
    <property type="entry name" value="Thiolase"/>
</dbReference>
<feature type="domain" description="Thiolase C-terminal" evidence="6">
    <location>
        <begin position="281"/>
        <end position="401"/>
    </location>
</feature>
<keyword evidence="2" id="KW-0808">Transferase</keyword>
<dbReference type="NCBIfam" id="TIGR01930">
    <property type="entry name" value="AcCoA-C-Actrans"/>
    <property type="match status" value="1"/>
</dbReference>
<evidence type="ECO:0000313" key="7">
    <source>
        <dbReference type="EMBL" id="CAJ1399555.1"/>
    </source>
</evidence>
<dbReference type="CDD" id="cd00751">
    <property type="entry name" value="thiolase"/>
    <property type="match status" value="1"/>
</dbReference>
<dbReference type="AlphaFoldDB" id="A0AA36J6L7"/>
<keyword evidence="3" id="KW-0012">Acyltransferase</keyword>
<evidence type="ECO:0000313" key="8">
    <source>
        <dbReference type="Proteomes" id="UP001178507"/>
    </source>
</evidence>
<dbReference type="InterPro" id="IPR020610">
    <property type="entry name" value="Thiolase_AS"/>
</dbReference>
<evidence type="ECO:0000259" key="6">
    <source>
        <dbReference type="Pfam" id="PF02803"/>
    </source>
</evidence>
<dbReference type="Pfam" id="PF02803">
    <property type="entry name" value="Thiolase_C"/>
    <property type="match status" value="1"/>
</dbReference>
<reference evidence="7" key="1">
    <citation type="submission" date="2023-08" db="EMBL/GenBank/DDBJ databases">
        <authorList>
            <person name="Chen Y."/>
            <person name="Shah S."/>
            <person name="Dougan E. K."/>
            <person name="Thang M."/>
            <person name="Chan C."/>
        </authorList>
    </citation>
    <scope>NUCLEOTIDE SEQUENCE</scope>
</reference>
<dbReference type="Pfam" id="PF00108">
    <property type="entry name" value="Thiolase_N"/>
    <property type="match status" value="1"/>
</dbReference>
<dbReference type="GO" id="GO:0016747">
    <property type="term" value="F:acyltransferase activity, transferring groups other than amino-acyl groups"/>
    <property type="evidence" value="ECO:0007669"/>
    <property type="project" value="InterPro"/>
</dbReference>
<dbReference type="InterPro" id="IPR016039">
    <property type="entry name" value="Thiolase-like"/>
</dbReference>
<comment type="caution">
    <text evidence="7">The sequence shown here is derived from an EMBL/GenBank/DDBJ whole genome shotgun (WGS) entry which is preliminary data.</text>
</comment>
<name>A0AA36J6L7_9DINO</name>
<evidence type="ECO:0000256" key="3">
    <source>
        <dbReference type="ARBA" id="ARBA00023315"/>
    </source>
</evidence>
<feature type="domain" description="Thiolase N-terminal" evidence="5">
    <location>
        <begin position="10"/>
        <end position="273"/>
    </location>
</feature>
<accession>A0AA36J6L7</accession>
<dbReference type="PANTHER" id="PTHR43365">
    <property type="entry name" value="BLR7806 PROTEIN"/>
    <property type="match status" value="1"/>
</dbReference>
<gene>
    <name evidence="7" type="ORF">EVOR1521_LOCUS23067</name>
</gene>
<comment type="similarity">
    <text evidence="1">Belongs to the thiolase-like superfamily. Thiolase family.</text>
</comment>
<organism evidence="7 8">
    <name type="scientific">Effrenium voratum</name>
    <dbReference type="NCBI Taxonomy" id="2562239"/>
    <lineage>
        <taxon>Eukaryota</taxon>
        <taxon>Sar</taxon>
        <taxon>Alveolata</taxon>
        <taxon>Dinophyceae</taxon>
        <taxon>Suessiales</taxon>
        <taxon>Symbiodiniaceae</taxon>
        <taxon>Effrenium</taxon>
    </lineage>
</organism>
<feature type="region of interest" description="Disordered" evidence="4">
    <location>
        <begin position="424"/>
        <end position="460"/>
    </location>
</feature>
<evidence type="ECO:0000256" key="1">
    <source>
        <dbReference type="ARBA" id="ARBA00010982"/>
    </source>
</evidence>
<keyword evidence="8" id="KW-1185">Reference proteome</keyword>
<dbReference type="InterPro" id="IPR020617">
    <property type="entry name" value="Thiolase_C"/>
</dbReference>
<dbReference type="PANTHER" id="PTHR43365:SF1">
    <property type="entry name" value="ACETYL-COA C-ACYLTRANSFERASE"/>
    <property type="match status" value="1"/>
</dbReference>
<evidence type="ECO:0000259" key="5">
    <source>
        <dbReference type="Pfam" id="PF00108"/>
    </source>
</evidence>
<dbReference type="Gene3D" id="3.40.47.10">
    <property type="match status" value="2"/>
</dbReference>
<evidence type="ECO:0000256" key="4">
    <source>
        <dbReference type="SAM" id="MobiDB-lite"/>
    </source>
</evidence>
<dbReference type="InterPro" id="IPR020616">
    <property type="entry name" value="Thiolase_N"/>
</dbReference>